<dbReference type="EMBL" id="HBUF01340980">
    <property type="protein sequence ID" value="CAG6703387.1"/>
    <property type="molecule type" value="Transcribed_RNA"/>
</dbReference>
<reference evidence="1" key="1">
    <citation type="submission" date="2021-05" db="EMBL/GenBank/DDBJ databases">
        <authorList>
            <person name="Alioto T."/>
            <person name="Alioto T."/>
            <person name="Gomez Garrido J."/>
        </authorList>
    </citation>
    <scope>NUCLEOTIDE SEQUENCE</scope>
</reference>
<organism evidence="1">
    <name type="scientific">Cacopsylla melanoneura</name>
    <dbReference type="NCBI Taxonomy" id="428564"/>
    <lineage>
        <taxon>Eukaryota</taxon>
        <taxon>Metazoa</taxon>
        <taxon>Ecdysozoa</taxon>
        <taxon>Arthropoda</taxon>
        <taxon>Hexapoda</taxon>
        <taxon>Insecta</taxon>
        <taxon>Pterygota</taxon>
        <taxon>Neoptera</taxon>
        <taxon>Paraneoptera</taxon>
        <taxon>Hemiptera</taxon>
        <taxon>Sternorrhyncha</taxon>
        <taxon>Psylloidea</taxon>
        <taxon>Psyllidae</taxon>
        <taxon>Psyllinae</taxon>
        <taxon>Cacopsylla</taxon>
    </lineage>
</organism>
<evidence type="ECO:0000313" key="1">
    <source>
        <dbReference type="EMBL" id="CAG6703369.1"/>
    </source>
</evidence>
<accession>A0A8D8XQD2</accession>
<protein>
    <submittedName>
        <fullName evidence="1">Uncharacterized protein</fullName>
    </submittedName>
</protein>
<dbReference type="EMBL" id="HBUF01340976">
    <property type="protein sequence ID" value="CAG6703369.1"/>
    <property type="molecule type" value="Transcribed_RNA"/>
</dbReference>
<dbReference type="AlphaFoldDB" id="A0A8D8XQD2"/>
<name>A0A8D8XQD2_9HEMI</name>
<proteinExistence type="predicted"/>
<sequence length="136" mass="15236">MELLYVSGVSRIHFLRSSPCTNSLKPSRKELRTGAVMMSFLFGLHNEFKSWLQRNYLHPTSSSSSSHLQPTSSSSSSHLHPTSSSYICPFPFIFLSTHTPVCPKLLTAHARSIPTQEGREERNTLLLTKISKCVIS</sequence>